<dbReference type="RefSeq" id="WP_106293228.1">
    <property type="nucleotide sequence ID" value="NZ_PVTH01000005.1"/>
</dbReference>
<evidence type="ECO:0000313" key="2">
    <source>
        <dbReference type="EMBL" id="PRY52829.1"/>
    </source>
</evidence>
<gene>
    <name evidence="2" type="ORF">B0I27_105299</name>
</gene>
<dbReference type="Gene3D" id="3.40.50.1820">
    <property type="entry name" value="alpha/beta hydrolase"/>
    <property type="match status" value="1"/>
</dbReference>
<sequence length="424" mass="46413">MNSKILALTFTMTFSLLNCFSQDTAVKRRLANQFVRNYNTDQADSLYTLFSEEVKKSVQRPNVPAIISQLKGQLGKLVNTEFFKSDKGITTYIGVFEKSGPVLYLNFDGSDHLVGFFINADQRQKTTLKEGEQEVNVKTATSALKGTLSVPSTSDKMPVLLLIAGSGPTDRNGNSALINGKPDYFLKISDELRSKNIAVLRYDKRGIGQSTNSKTEAESTFDDMVADAAAIIRFLKSDVRFSKIIVGGHSEGSLIGILASQQENVDGFISLAGVGVPADVAMKLQFKEALSPNDYRMALSVLDTIKAGLPLQQTLKTGFEGLFRPSVQPYLRSWMKHDPRAEISKLKVPVLIVQGTNDIQVSIDDAKQLGKAQPKAKLVTIDGMSHILKEAPSDRQLNAATYSNNDLGLHPKIISTLTSFIQSI</sequence>
<dbReference type="EMBL" id="PVTH01000005">
    <property type="protein sequence ID" value="PRY52829.1"/>
    <property type="molecule type" value="Genomic_DNA"/>
</dbReference>
<dbReference type="InterPro" id="IPR053145">
    <property type="entry name" value="AB_hydrolase_Est10"/>
</dbReference>
<dbReference type="OrthoDB" id="9809549at2"/>
<keyword evidence="3" id="KW-1185">Reference proteome</keyword>
<reference evidence="2 3" key="1">
    <citation type="submission" date="2018-03" db="EMBL/GenBank/DDBJ databases">
        <title>Genomic Encyclopedia of Type Strains, Phase III (KMG-III): the genomes of soil and plant-associated and newly described type strains.</title>
        <authorList>
            <person name="Whitman W."/>
        </authorList>
    </citation>
    <scope>NUCLEOTIDE SEQUENCE [LARGE SCALE GENOMIC DNA]</scope>
    <source>
        <strain evidence="2 3">CGMCC 1.9313</strain>
    </source>
</reference>
<dbReference type="SUPFAM" id="SSF53474">
    <property type="entry name" value="alpha/beta-Hydrolases"/>
    <property type="match status" value="1"/>
</dbReference>
<protein>
    <recommendedName>
        <fullName evidence="1">Serine aminopeptidase S33 domain-containing protein</fullName>
    </recommendedName>
</protein>
<comment type="caution">
    <text evidence="2">The sequence shown here is derived from an EMBL/GenBank/DDBJ whole genome shotgun (WGS) entry which is preliminary data.</text>
</comment>
<name>A0A2T0U4H9_9SPHI</name>
<accession>A0A2T0U4H9</accession>
<evidence type="ECO:0000313" key="3">
    <source>
        <dbReference type="Proteomes" id="UP000238034"/>
    </source>
</evidence>
<dbReference type="Pfam" id="PF12146">
    <property type="entry name" value="Hydrolase_4"/>
    <property type="match status" value="1"/>
</dbReference>
<organism evidence="2 3">
    <name type="scientific">Arcticibacter pallidicorallinus</name>
    <dbReference type="NCBI Taxonomy" id="1259464"/>
    <lineage>
        <taxon>Bacteria</taxon>
        <taxon>Pseudomonadati</taxon>
        <taxon>Bacteroidota</taxon>
        <taxon>Sphingobacteriia</taxon>
        <taxon>Sphingobacteriales</taxon>
        <taxon>Sphingobacteriaceae</taxon>
        <taxon>Arcticibacter</taxon>
    </lineage>
</organism>
<dbReference type="Proteomes" id="UP000238034">
    <property type="component" value="Unassembled WGS sequence"/>
</dbReference>
<dbReference type="InterPro" id="IPR029058">
    <property type="entry name" value="AB_hydrolase_fold"/>
</dbReference>
<proteinExistence type="predicted"/>
<dbReference type="PANTHER" id="PTHR43265:SF1">
    <property type="entry name" value="ESTERASE ESTD"/>
    <property type="match status" value="1"/>
</dbReference>
<dbReference type="AlphaFoldDB" id="A0A2T0U4H9"/>
<feature type="domain" description="Serine aminopeptidase S33" evidence="1">
    <location>
        <begin position="187"/>
        <end position="274"/>
    </location>
</feature>
<dbReference type="PANTHER" id="PTHR43265">
    <property type="entry name" value="ESTERASE ESTD"/>
    <property type="match status" value="1"/>
</dbReference>
<evidence type="ECO:0000259" key="1">
    <source>
        <dbReference type="Pfam" id="PF12146"/>
    </source>
</evidence>
<dbReference type="InterPro" id="IPR022742">
    <property type="entry name" value="Hydrolase_4"/>
</dbReference>
<dbReference type="GO" id="GO:0052689">
    <property type="term" value="F:carboxylic ester hydrolase activity"/>
    <property type="evidence" value="ECO:0007669"/>
    <property type="project" value="TreeGrafter"/>
</dbReference>